<protein>
    <submittedName>
        <fullName evidence="2">Uncharacterized protein</fullName>
    </submittedName>
</protein>
<evidence type="ECO:0000313" key="3">
    <source>
        <dbReference type="Proteomes" id="UP001300261"/>
    </source>
</evidence>
<reference evidence="2 3" key="1">
    <citation type="journal article" date="2016" name="Int. J. Syst. Evol. Microbiol.">
        <title>Labrenzia salina sp. nov., isolated from the rhizosphere of the halophyte Arthrocnemum macrostachyum.</title>
        <authorList>
            <person name="Camacho M."/>
            <person name="Redondo-Gomez S."/>
            <person name="Rodriguez-Llorente I."/>
            <person name="Rohde M."/>
            <person name="Sproer C."/>
            <person name="Schumann P."/>
            <person name="Klenk H.P."/>
            <person name="Montero-Calasanz M.D.C."/>
        </authorList>
    </citation>
    <scope>NUCLEOTIDE SEQUENCE [LARGE SCALE GENOMIC DNA]</scope>
    <source>
        <strain evidence="2 3">DSM 29163</strain>
    </source>
</reference>
<evidence type="ECO:0000313" key="2">
    <source>
        <dbReference type="EMBL" id="MCX2724088.1"/>
    </source>
</evidence>
<organism evidence="2 3">
    <name type="scientific">Roseibium salinum</name>
    <dbReference type="NCBI Taxonomy" id="1604349"/>
    <lineage>
        <taxon>Bacteria</taxon>
        <taxon>Pseudomonadati</taxon>
        <taxon>Pseudomonadota</taxon>
        <taxon>Alphaproteobacteria</taxon>
        <taxon>Hyphomicrobiales</taxon>
        <taxon>Stappiaceae</taxon>
        <taxon>Roseibium</taxon>
    </lineage>
</organism>
<feature type="compositionally biased region" description="Polar residues" evidence="1">
    <location>
        <begin position="71"/>
        <end position="86"/>
    </location>
</feature>
<dbReference type="RefSeq" id="WP_265963830.1">
    <property type="nucleotide sequence ID" value="NZ_JAPEVI010000003.1"/>
</dbReference>
<gene>
    <name evidence="2" type="ORF">ON753_17185</name>
</gene>
<keyword evidence="3" id="KW-1185">Reference proteome</keyword>
<name>A0ABT3R4U1_9HYPH</name>
<sequence length="86" mass="9531">MAILKQILKERQTFFMKAPLFQKITADLLRRVRKRQTTNADLFRKVSTVSSLLNVARTSEIMQCDADDASPPNQSGAGTSSFGVLA</sequence>
<proteinExistence type="predicted"/>
<comment type="caution">
    <text evidence="2">The sequence shown here is derived from an EMBL/GenBank/DDBJ whole genome shotgun (WGS) entry which is preliminary data.</text>
</comment>
<dbReference type="Proteomes" id="UP001300261">
    <property type="component" value="Unassembled WGS sequence"/>
</dbReference>
<accession>A0ABT3R4U1</accession>
<feature type="region of interest" description="Disordered" evidence="1">
    <location>
        <begin position="64"/>
        <end position="86"/>
    </location>
</feature>
<dbReference type="EMBL" id="JAPEVI010000003">
    <property type="protein sequence ID" value="MCX2724088.1"/>
    <property type="molecule type" value="Genomic_DNA"/>
</dbReference>
<evidence type="ECO:0000256" key="1">
    <source>
        <dbReference type="SAM" id="MobiDB-lite"/>
    </source>
</evidence>